<sequence>MELNFSELRELVTTLSQTDISELILKGADFELTLRKQGAIAPVSAPMVAMSSQEQPAAAPVAPMPAPETAPAATPPTPPPSADSNLLEITSPMVGTFYRAPAPEEPSFVEIGDRIQTGQTVCIIEAMKLMNELEAEVSGEVVEILVENAQPVEFGQPLMRVKP</sequence>
<dbReference type="FunFam" id="2.40.50.100:FF:000003">
    <property type="entry name" value="Acetyl-CoA carboxylase biotin carboxyl carrier protein"/>
    <property type="match status" value="1"/>
</dbReference>
<dbReference type="GO" id="GO:0009317">
    <property type="term" value="C:acetyl-CoA carboxylase complex"/>
    <property type="evidence" value="ECO:0007669"/>
    <property type="project" value="InterPro"/>
</dbReference>
<dbReference type="InterPro" id="IPR011053">
    <property type="entry name" value="Single_hybrid_motif"/>
</dbReference>
<dbReference type="UniPathway" id="UPA00094"/>
<evidence type="ECO:0000256" key="4">
    <source>
        <dbReference type="ARBA" id="ARBA00023098"/>
    </source>
</evidence>
<dbReference type="CDD" id="cd06850">
    <property type="entry name" value="biotinyl_domain"/>
    <property type="match status" value="1"/>
</dbReference>
<dbReference type="GO" id="GO:0003989">
    <property type="term" value="F:acetyl-CoA carboxylase activity"/>
    <property type="evidence" value="ECO:0007669"/>
    <property type="project" value="InterPro"/>
</dbReference>
<evidence type="ECO:0000256" key="6">
    <source>
        <dbReference type="ARBA" id="ARBA00023267"/>
    </source>
</evidence>
<dbReference type="InterPro" id="IPR001882">
    <property type="entry name" value="Biotin_BS"/>
</dbReference>
<comment type="caution">
    <text evidence="9">The sequence shown here is derived from an EMBL/GenBank/DDBJ whole genome shotgun (WGS) entry which is preliminary data.</text>
</comment>
<dbReference type="Gene3D" id="2.40.50.100">
    <property type="match status" value="1"/>
</dbReference>
<dbReference type="NCBIfam" id="NF005457">
    <property type="entry name" value="PRK07051.1"/>
    <property type="match status" value="1"/>
</dbReference>
<proteinExistence type="predicted"/>
<comment type="function">
    <text evidence="7">This protein is a component of the acetyl coenzyme A carboxylase complex; first, biotin carboxylase catalyzes the carboxylation of the carrier protein and then the transcarboxylase transfers the carboxyl group to form malonyl-CoA.</text>
</comment>
<reference evidence="9" key="1">
    <citation type="submission" date="2014-11" db="EMBL/GenBank/DDBJ databases">
        <authorList>
            <person name="Malar M.C."/>
            <person name="Sen D."/>
            <person name="Tripathy S."/>
        </authorList>
    </citation>
    <scope>NUCLEOTIDE SEQUENCE</scope>
    <source>
        <strain evidence="9">BDU141951</strain>
    </source>
</reference>
<dbReference type="Pfam" id="PF00364">
    <property type="entry name" value="Biotin_lipoyl"/>
    <property type="match status" value="1"/>
</dbReference>
<dbReference type="NCBIfam" id="TIGR00531">
    <property type="entry name" value="BCCP"/>
    <property type="match status" value="1"/>
</dbReference>
<name>A0A0C1Y1Y5_9CYAN</name>
<dbReference type="InterPro" id="IPR001249">
    <property type="entry name" value="AcCoA_biotinCC"/>
</dbReference>
<dbReference type="InterPro" id="IPR000089">
    <property type="entry name" value="Biotin_lipoyl"/>
</dbReference>
<keyword evidence="4 7" id="KW-0443">Lipid metabolism</keyword>
<evidence type="ECO:0000256" key="5">
    <source>
        <dbReference type="ARBA" id="ARBA00023160"/>
    </source>
</evidence>
<dbReference type="AlphaFoldDB" id="A0A0C1Y1Y5"/>
<dbReference type="EMBL" id="JTHE02000003">
    <property type="protein sequence ID" value="NEV67014.1"/>
    <property type="molecule type" value="Genomic_DNA"/>
</dbReference>
<keyword evidence="2 7" id="KW-0444">Lipid biosynthesis</keyword>
<comment type="pathway">
    <text evidence="1 7">Lipid metabolism; fatty acid biosynthesis.</text>
</comment>
<accession>A0A0C1Y1Y5</accession>
<evidence type="ECO:0000256" key="1">
    <source>
        <dbReference type="ARBA" id="ARBA00005194"/>
    </source>
</evidence>
<evidence type="ECO:0000313" key="9">
    <source>
        <dbReference type="EMBL" id="NEV67014.1"/>
    </source>
</evidence>
<evidence type="ECO:0000256" key="2">
    <source>
        <dbReference type="ARBA" id="ARBA00022516"/>
    </source>
</evidence>
<reference evidence="9" key="3">
    <citation type="submission" date="2020-02" db="EMBL/GenBank/DDBJ databases">
        <authorList>
            <person name="Sarangi A.N."/>
            <person name="Ghosh S."/>
            <person name="Mukherjee M."/>
            <person name="Tripathy S."/>
        </authorList>
    </citation>
    <scope>NUCLEOTIDE SEQUENCE</scope>
    <source>
        <strain evidence="9">BDU141951</strain>
    </source>
</reference>
<keyword evidence="6 7" id="KW-0092">Biotin</keyword>
<dbReference type="SUPFAM" id="SSF51230">
    <property type="entry name" value="Single hybrid motif"/>
    <property type="match status" value="1"/>
</dbReference>
<evidence type="ECO:0000256" key="3">
    <source>
        <dbReference type="ARBA" id="ARBA00022832"/>
    </source>
</evidence>
<reference evidence="9" key="2">
    <citation type="journal article" date="2015" name="Genome Announc.">
        <title>Draft Genome Sequence of Filamentous Marine Cyanobacterium Lyngbya confervoides Strain BDU141951.</title>
        <authorList>
            <person name="Chandrababunaidu M.M."/>
            <person name="Sen D."/>
            <person name="Tripathy S."/>
        </authorList>
    </citation>
    <scope>NUCLEOTIDE SEQUENCE</scope>
    <source>
        <strain evidence="9">BDU141951</strain>
    </source>
</reference>
<keyword evidence="3 7" id="KW-0276">Fatty acid metabolism</keyword>
<evidence type="ECO:0000256" key="8">
    <source>
        <dbReference type="SAM" id="MobiDB-lite"/>
    </source>
</evidence>
<dbReference type="PROSITE" id="PS50968">
    <property type="entry name" value="BIOTINYL_LIPOYL"/>
    <property type="match status" value="1"/>
</dbReference>
<gene>
    <name evidence="9" type="primary">accB</name>
    <name evidence="9" type="ORF">QQ91_007770</name>
</gene>
<feature type="region of interest" description="Disordered" evidence="8">
    <location>
        <begin position="54"/>
        <end position="87"/>
    </location>
</feature>
<keyword evidence="5 7" id="KW-0275">Fatty acid biosynthesis</keyword>
<protein>
    <recommendedName>
        <fullName evidence="7">Biotin carboxyl carrier protein of acetyl-CoA carboxylase</fullName>
    </recommendedName>
</protein>
<evidence type="ECO:0000256" key="7">
    <source>
        <dbReference type="RuleBase" id="RU364072"/>
    </source>
</evidence>
<feature type="compositionally biased region" description="Pro residues" evidence="8">
    <location>
        <begin position="62"/>
        <end position="81"/>
    </location>
</feature>
<organism evidence="9">
    <name type="scientific">Lyngbya confervoides BDU141951</name>
    <dbReference type="NCBI Taxonomy" id="1574623"/>
    <lineage>
        <taxon>Bacteria</taxon>
        <taxon>Bacillati</taxon>
        <taxon>Cyanobacteriota</taxon>
        <taxon>Cyanophyceae</taxon>
        <taxon>Oscillatoriophycideae</taxon>
        <taxon>Oscillatoriales</taxon>
        <taxon>Microcoleaceae</taxon>
        <taxon>Lyngbya</taxon>
    </lineage>
</organism>
<dbReference type="PROSITE" id="PS00188">
    <property type="entry name" value="BIOTIN"/>
    <property type="match status" value="1"/>
</dbReference>
<dbReference type="PANTHER" id="PTHR47597:SF1">
    <property type="entry name" value="IS A MEMBER OF THE PF|00364 BIOTIN-REQUIRING ENZYMES FAMILY-RELATED"/>
    <property type="match status" value="1"/>
</dbReference>
<dbReference type="PRINTS" id="PR01071">
    <property type="entry name" value="ACOABIOTINCC"/>
</dbReference>
<dbReference type="GO" id="GO:0006633">
    <property type="term" value="P:fatty acid biosynthetic process"/>
    <property type="evidence" value="ECO:0007669"/>
    <property type="project" value="UniProtKB-UniPathway"/>
</dbReference>
<dbReference type="InterPro" id="IPR053217">
    <property type="entry name" value="ACC_Biotin_Carrier"/>
</dbReference>
<dbReference type="PANTHER" id="PTHR47597">
    <property type="entry name" value="IS A MEMBER OF THE PF|00364 BIOTIN-REQUIRING ENZYMES FAMILY-RELATED"/>
    <property type="match status" value="1"/>
</dbReference>